<dbReference type="InterPro" id="IPR038071">
    <property type="entry name" value="UROD/MetE-like_sf"/>
</dbReference>
<proteinExistence type="predicted"/>
<feature type="domain" description="Cobalamin-independent methionine synthase MetE C-terminal/archaeal" evidence="1">
    <location>
        <begin position="9"/>
        <end position="87"/>
    </location>
</feature>
<dbReference type="GO" id="GO:0009086">
    <property type="term" value="P:methionine biosynthetic process"/>
    <property type="evidence" value="ECO:0007669"/>
    <property type="project" value="InterPro"/>
</dbReference>
<organism evidence="2">
    <name type="scientific">marine metagenome</name>
    <dbReference type="NCBI Taxonomy" id="408172"/>
    <lineage>
        <taxon>unclassified sequences</taxon>
        <taxon>metagenomes</taxon>
        <taxon>ecological metagenomes</taxon>
    </lineage>
</organism>
<reference evidence="2" key="1">
    <citation type="submission" date="2018-05" db="EMBL/GenBank/DDBJ databases">
        <authorList>
            <person name="Lanie J.A."/>
            <person name="Ng W.-L."/>
            <person name="Kazmierczak K.M."/>
            <person name="Andrzejewski T.M."/>
            <person name="Davidsen T.M."/>
            <person name="Wayne K.J."/>
            <person name="Tettelin H."/>
            <person name="Glass J.I."/>
            <person name="Rusch D."/>
            <person name="Podicherti R."/>
            <person name="Tsui H.-C.T."/>
            <person name="Winkler M.E."/>
        </authorList>
    </citation>
    <scope>NUCLEOTIDE SEQUENCE</scope>
</reference>
<sequence>MKHSSERMLTTHTGSLARPLDLIQAMQLKERGQEYDTEVYSGLVRDAVADVVNRQVEAGVDIICDGEQGKPSFLAYVKDRLSGFESREAALGEDPSKGSRETIAFPEFYEWNARTRSGIVAPRTATICSGPVAYVGQQALQSDIANLKAALQGKNPEEVFMPAISPSDIEGRQENEYYSSEEEYLYAIANAMSEEYRAIVDAGFLLQIDDPRLVTH</sequence>
<dbReference type="GO" id="GO:0003871">
    <property type="term" value="F:5-methyltetrahydropteroyltriglutamate-homocysteine S-methyltransferase activity"/>
    <property type="evidence" value="ECO:0007669"/>
    <property type="project" value="InterPro"/>
</dbReference>
<dbReference type="PANTHER" id="PTHR43844:SF2">
    <property type="entry name" value="SYNTHASE, VITAMIN-B12 INDEPENDENT, PUTATIVE (AFU_ORTHOLOGUE AFUA_3G12060)-RELATED"/>
    <property type="match status" value="1"/>
</dbReference>
<dbReference type="AlphaFoldDB" id="A0A382W8J4"/>
<dbReference type="EMBL" id="UINC01157448">
    <property type="protein sequence ID" value="SVD54438.1"/>
    <property type="molecule type" value="Genomic_DNA"/>
</dbReference>
<dbReference type="Pfam" id="PF01717">
    <property type="entry name" value="Meth_synt_2"/>
    <property type="match status" value="1"/>
</dbReference>
<dbReference type="SUPFAM" id="SSF51726">
    <property type="entry name" value="UROD/MetE-like"/>
    <property type="match status" value="1"/>
</dbReference>
<gene>
    <name evidence="2" type="ORF">METZ01_LOCUS407292</name>
</gene>
<name>A0A382W8J4_9ZZZZ</name>
<protein>
    <recommendedName>
        <fullName evidence="1">Cobalamin-independent methionine synthase MetE C-terminal/archaeal domain-containing protein</fullName>
    </recommendedName>
</protein>
<dbReference type="PANTHER" id="PTHR43844">
    <property type="entry name" value="METHIONINE SYNTHASE"/>
    <property type="match status" value="1"/>
</dbReference>
<dbReference type="Gene3D" id="3.20.20.210">
    <property type="match status" value="1"/>
</dbReference>
<accession>A0A382W8J4</accession>
<dbReference type="GO" id="GO:0008270">
    <property type="term" value="F:zinc ion binding"/>
    <property type="evidence" value="ECO:0007669"/>
    <property type="project" value="InterPro"/>
</dbReference>
<evidence type="ECO:0000259" key="1">
    <source>
        <dbReference type="Pfam" id="PF01717"/>
    </source>
</evidence>
<evidence type="ECO:0000313" key="2">
    <source>
        <dbReference type="EMBL" id="SVD54438.1"/>
    </source>
</evidence>
<dbReference type="InterPro" id="IPR002629">
    <property type="entry name" value="Met_Synth_C/arc"/>
</dbReference>